<evidence type="ECO:0000259" key="5">
    <source>
        <dbReference type="Pfam" id="PF08028"/>
    </source>
</evidence>
<dbReference type="InterPro" id="IPR006091">
    <property type="entry name" value="Acyl-CoA_Oxase/DH_mid-dom"/>
</dbReference>
<evidence type="ECO:0000313" key="6">
    <source>
        <dbReference type="EMBL" id="MBB2205811.1"/>
    </source>
</evidence>
<keyword evidence="7" id="KW-1185">Reference proteome</keyword>
<comment type="caution">
    <text evidence="6">The sequence shown here is derived from an EMBL/GenBank/DDBJ whole genome shotgun (WGS) entry which is preliminary data.</text>
</comment>
<feature type="domain" description="Acyl-CoA oxidase/dehydrogenase middle" evidence="3">
    <location>
        <begin position="136"/>
        <end position="226"/>
    </location>
</feature>
<gene>
    <name evidence="6" type="ORF">HLH27_12405</name>
</gene>
<dbReference type="Proteomes" id="UP000540556">
    <property type="component" value="Unassembled WGS sequence"/>
</dbReference>
<dbReference type="GO" id="GO:0016627">
    <property type="term" value="F:oxidoreductase activity, acting on the CH-CH group of donors"/>
    <property type="evidence" value="ECO:0007669"/>
    <property type="project" value="InterPro"/>
</dbReference>
<organism evidence="6 7">
    <name type="scientific">Gluconacetobacter takamatsuzukensis</name>
    <dbReference type="NCBI Taxonomy" id="1286190"/>
    <lineage>
        <taxon>Bacteria</taxon>
        <taxon>Pseudomonadati</taxon>
        <taxon>Pseudomonadota</taxon>
        <taxon>Alphaproteobacteria</taxon>
        <taxon>Acetobacterales</taxon>
        <taxon>Acetobacteraceae</taxon>
        <taxon>Gluconacetobacter</taxon>
    </lineage>
</organism>
<dbReference type="Gene3D" id="1.20.140.10">
    <property type="entry name" value="Butyryl-CoA Dehydrogenase, subunit A, domain 3"/>
    <property type="match status" value="1"/>
</dbReference>
<keyword evidence="2" id="KW-0560">Oxidoreductase</keyword>
<name>A0A7W4PTB5_9PROT</name>
<dbReference type="AlphaFoldDB" id="A0A7W4PTB5"/>
<dbReference type="InterPro" id="IPR037069">
    <property type="entry name" value="AcylCoA_DH/ox_N_sf"/>
</dbReference>
<proteinExistence type="predicted"/>
<dbReference type="InterPro" id="IPR013786">
    <property type="entry name" value="AcylCoA_DH/ox_N"/>
</dbReference>
<dbReference type="InterPro" id="IPR013107">
    <property type="entry name" value="Acyl-CoA_DH_C"/>
</dbReference>
<reference evidence="6 7" key="1">
    <citation type="submission" date="2020-04" db="EMBL/GenBank/DDBJ databases">
        <title>Description of novel Gluconacetobacter.</title>
        <authorList>
            <person name="Sombolestani A."/>
        </authorList>
    </citation>
    <scope>NUCLEOTIDE SEQUENCE [LARGE SCALE GENOMIC DNA]</scope>
    <source>
        <strain evidence="6 7">LMG 27800</strain>
    </source>
</reference>
<evidence type="ECO:0000259" key="4">
    <source>
        <dbReference type="Pfam" id="PF02771"/>
    </source>
</evidence>
<dbReference type="GO" id="GO:0050660">
    <property type="term" value="F:flavin adenine dinucleotide binding"/>
    <property type="evidence" value="ECO:0007669"/>
    <property type="project" value="InterPro"/>
</dbReference>
<dbReference type="SUPFAM" id="SSF56645">
    <property type="entry name" value="Acyl-CoA dehydrogenase NM domain-like"/>
    <property type="match status" value="1"/>
</dbReference>
<dbReference type="PIRSF" id="PIRSF016578">
    <property type="entry name" value="HsaA"/>
    <property type="match status" value="1"/>
</dbReference>
<dbReference type="Pfam" id="PF02771">
    <property type="entry name" value="Acyl-CoA_dh_N"/>
    <property type="match status" value="1"/>
</dbReference>
<dbReference type="PANTHER" id="PTHR43831">
    <property type="entry name" value="ISOBUTYRYL-COA DEHYDROGENASE"/>
    <property type="match status" value="1"/>
</dbReference>
<dbReference type="InterPro" id="IPR052547">
    <property type="entry name" value="Mito_Isobutyryl-CoADH"/>
</dbReference>
<keyword evidence="1" id="KW-0285">Flavoprotein</keyword>
<evidence type="ECO:0000313" key="7">
    <source>
        <dbReference type="Proteomes" id="UP000540556"/>
    </source>
</evidence>
<dbReference type="InterPro" id="IPR009100">
    <property type="entry name" value="AcylCoA_DH/oxidase_NM_dom_sf"/>
</dbReference>
<evidence type="ECO:0000256" key="1">
    <source>
        <dbReference type="ARBA" id="ARBA00022630"/>
    </source>
</evidence>
<feature type="domain" description="Acyl-CoA dehydrogenase C-terminal" evidence="5">
    <location>
        <begin position="258"/>
        <end position="376"/>
    </location>
</feature>
<dbReference type="Pfam" id="PF02770">
    <property type="entry name" value="Acyl-CoA_dh_M"/>
    <property type="match status" value="1"/>
</dbReference>
<dbReference type="PANTHER" id="PTHR43831:SF1">
    <property type="entry name" value="ISOBUTYRYL-COA DEHYDROGENASE, MITOCHONDRIAL"/>
    <property type="match status" value="1"/>
</dbReference>
<accession>A0A7W4PTB5</accession>
<dbReference type="InterPro" id="IPR046373">
    <property type="entry name" value="Acyl-CoA_Oxase/DH_mid-dom_sf"/>
</dbReference>
<dbReference type="Gene3D" id="2.40.110.10">
    <property type="entry name" value="Butyryl-CoA Dehydrogenase, subunit A, domain 2"/>
    <property type="match status" value="1"/>
</dbReference>
<dbReference type="SUPFAM" id="SSF47203">
    <property type="entry name" value="Acyl-CoA dehydrogenase C-terminal domain-like"/>
    <property type="match status" value="1"/>
</dbReference>
<sequence length="393" mass="41298">MKRPLEEAPAMDGSSIAAPASARTLDQLVARFAQRAARHDRSGEIALDNLADLRDAGLLALALPPASGGQGIGVRQITEIVGRIAQGDPSTALILAMQYLQSGAIARSPAWSDTVRGELFASIVRDGALINALRVEPELGTPARGGLPATSVRHDGTAWRLNGRKIFSTGSTALKWGVVWSRTEEDTPRVGQVLVPLDLPGVRIEQSWNQMGMRATGSHTVIFENVALPDHYLVNLAPPGSAPDEAVALATWHAVVVGALYDGVARAARDWLIGFLHARAPSNLGAPLSTLPRFHTLLGEIDALLLTNSALIDHALRREEAGEQAGTDAGLVKQVVTENAIAAVGKAVAAIGNPGLSQDNPLERHYRDVLCGRIHTPQGDSALASAGRAALAG</sequence>
<dbReference type="InterPro" id="IPR036250">
    <property type="entry name" value="AcylCo_DH-like_C"/>
</dbReference>
<dbReference type="EMBL" id="JABEQK010000009">
    <property type="protein sequence ID" value="MBB2205811.1"/>
    <property type="molecule type" value="Genomic_DNA"/>
</dbReference>
<evidence type="ECO:0000256" key="2">
    <source>
        <dbReference type="ARBA" id="ARBA00023002"/>
    </source>
</evidence>
<feature type="domain" description="Acyl-CoA dehydrogenase/oxidase N-terminal" evidence="4">
    <location>
        <begin position="31"/>
        <end position="99"/>
    </location>
</feature>
<dbReference type="Pfam" id="PF08028">
    <property type="entry name" value="Acyl-CoA_dh_2"/>
    <property type="match status" value="1"/>
</dbReference>
<evidence type="ECO:0000259" key="3">
    <source>
        <dbReference type="Pfam" id="PF02770"/>
    </source>
</evidence>
<protein>
    <submittedName>
        <fullName evidence="6">Acyl-CoA/acyl-ACP dehydrogenase</fullName>
    </submittedName>
</protein>
<dbReference type="Gene3D" id="1.10.540.10">
    <property type="entry name" value="Acyl-CoA dehydrogenase/oxidase, N-terminal domain"/>
    <property type="match status" value="1"/>
</dbReference>